<dbReference type="Gene3D" id="3.30.379.30">
    <property type="match status" value="1"/>
</dbReference>
<feature type="chain" id="PRO_5027162606" description="Cyclic di-GMP-binding protein" evidence="1">
    <location>
        <begin position="25"/>
        <end position="714"/>
    </location>
</feature>
<comment type="subcellular location">
    <subcellularLocation>
        <location evidence="1">Cell inner membrane</location>
    </subcellularLocation>
</comment>
<keyword evidence="4" id="KW-1185">Reference proteome</keyword>
<dbReference type="UniPathway" id="UPA00694"/>
<dbReference type="OrthoDB" id="7615145at2"/>
<dbReference type="Gene3D" id="3.30.379.20">
    <property type="match status" value="1"/>
</dbReference>
<keyword evidence="1" id="KW-0973">c-di-GMP</keyword>
<keyword evidence="1" id="KW-0135">Cellulose biosynthesis</keyword>
<sequence length="714" mass="75040">MTASFAARAAAGLALALWSAPAPAQEAPLIEAFPEALAEPAEAPLGEQVLRDSGSDAAADPAQDWLLPLRPASPALPMDTAIPGAFRLTGEQAGAEFLLWLPEGATASDLVLAYRSSINVLPERSQLSVRVNGEPAGAFLLTSFAEFTPVTLQSATLRPGLNRVQIDVVHHHRIFCGPEASFAVWTELLLPQSGVQMQAARLGADAAGFLAAASAQVASGAPVEIRAEGGLDPLLLRSLAGRLTGALAETPDFRVVSPWTPQTGAPPRARITVLQGGTGRASIEQGGDGALVLLLDPAAGVALPLDEVLPAMAQVEGAQAGALPLLEPGQTTAFADLGLGDTTARGHYILHDMTFGMPDDWLILASQEARFTLLYGFADALPTGALMLVKVNGETVRLLPLDRNGGRVQPPLEVGFAANLLRPGPNRVSFEAILPGDPPDLPCAPLEEETLTILGSSTLWTPPAPAMDLPDMARPLARLTPDGLQLGTETAASAAGEELLLPFAALYQPPVTRPDRAPAVLTVARIDAPGALPLAPLGLTRRMLEEAVAPVLASAETDAPASVLQGSWLHRRWTDLKRLALPGDPPLDRWLADRRGIALLLQPDPELPQNLWLLLGPQADPAFVAAALETGRRAFDGPRGQAALLAPDGRWTSWADPARPPRLQEPLRPGNLRFVLGNYASWSPMLFTGVLVLLALISSLVAMSFVTGSRGARK</sequence>
<proteinExistence type="inferred from homology"/>
<keyword evidence="1" id="KW-0997">Cell inner membrane</keyword>
<keyword evidence="1" id="KW-1003">Cell membrane</keyword>
<feature type="transmembrane region" description="Helical" evidence="1">
    <location>
        <begin position="682"/>
        <end position="706"/>
    </location>
</feature>
<dbReference type="AlphaFoldDB" id="A0A6L8VFT2"/>
<evidence type="ECO:0000313" key="3">
    <source>
        <dbReference type="EMBL" id="MZQ88442.1"/>
    </source>
</evidence>
<dbReference type="GO" id="GO:0030244">
    <property type="term" value="P:cellulose biosynthetic process"/>
    <property type="evidence" value="ECO:0007669"/>
    <property type="project" value="UniProtKB-KW"/>
</dbReference>
<keyword evidence="1" id="KW-0812">Transmembrane</keyword>
<feature type="signal peptide" evidence="1">
    <location>
        <begin position="1"/>
        <end position="24"/>
    </location>
</feature>
<comment type="caution">
    <text evidence="3">The sequence shown here is derived from an EMBL/GenBank/DDBJ whole genome shotgun (WGS) entry which is preliminary data.</text>
</comment>
<accession>A0A6L8VFT2</accession>
<protein>
    <recommendedName>
        <fullName evidence="1">Cyclic di-GMP-binding protein</fullName>
    </recommendedName>
    <alternativeName>
        <fullName evidence="1">Cellulose synthase regulatory subunit</fullName>
    </alternativeName>
</protein>
<comment type="subunit">
    <text evidence="1">Tightly associated with the cellulose synthase catalytic subunit.</text>
</comment>
<dbReference type="Pfam" id="PF03170">
    <property type="entry name" value="BcsB"/>
    <property type="match status" value="2"/>
</dbReference>
<name>A0A6L8VFT2_9RHOB</name>
<gene>
    <name evidence="3" type="ORF">GS660_04930</name>
</gene>
<evidence type="ECO:0000259" key="2">
    <source>
        <dbReference type="Pfam" id="PF20916"/>
    </source>
</evidence>
<keyword evidence="1" id="KW-0472">Membrane</keyword>
<dbReference type="GO" id="GO:0006011">
    <property type="term" value="P:UDP-alpha-D-glucose metabolic process"/>
    <property type="evidence" value="ECO:0007669"/>
    <property type="project" value="InterPro"/>
</dbReference>
<dbReference type="EMBL" id="WWNR01000002">
    <property type="protein sequence ID" value="MZQ88442.1"/>
    <property type="molecule type" value="Genomic_DNA"/>
</dbReference>
<dbReference type="InterPro" id="IPR018513">
    <property type="entry name" value="Cell_synthase_bac"/>
</dbReference>
<dbReference type="GO" id="GO:0005886">
    <property type="term" value="C:plasma membrane"/>
    <property type="evidence" value="ECO:0007669"/>
    <property type="project" value="UniProtKB-SubCell"/>
</dbReference>
<dbReference type="RefSeq" id="WP_161343987.1">
    <property type="nucleotide sequence ID" value="NZ_BMGW01000002.1"/>
</dbReference>
<dbReference type="Gene3D" id="1.20.5.4520">
    <property type="match status" value="1"/>
</dbReference>
<dbReference type="Proteomes" id="UP000477083">
    <property type="component" value="Unassembled WGS sequence"/>
</dbReference>
<comment type="similarity">
    <text evidence="1">Belongs to the AcsB/BcsB family.</text>
</comment>
<reference evidence="3 4" key="1">
    <citation type="submission" date="2020-01" db="EMBL/GenBank/DDBJ databases">
        <title>Frigidibacter albus SP32T (=CGMCC 1.13995T).</title>
        <authorList>
            <person name="Liao X."/>
        </authorList>
    </citation>
    <scope>NUCLEOTIDE SEQUENCE [LARGE SCALE GENOMIC DNA]</scope>
    <source>
        <strain evidence="3 4">SP32</strain>
    </source>
</reference>
<dbReference type="Pfam" id="PF20916">
    <property type="entry name" value="BscB_a-b"/>
    <property type="match status" value="1"/>
</dbReference>
<dbReference type="InterPro" id="IPR048861">
    <property type="entry name" value="BscB-like_C"/>
</dbReference>
<keyword evidence="1" id="KW-1133">Transmembrane helix</keyword>
<feature type="domain" description="Cellulose synthase subunit B-like C-terminal" evidence="2">
    <location>
        <begin position="579"/>
        <end position="710"/>
    </location>
</feature>
<evidence type="ECO:0000313" key="4">
    <source>
        <dbReference type="Proteomes" id="UP000477083"/>
    </source>
</evidence>
<dbReference type="Gene3D" id="2.60.120.260">
    <property type="entry name" value="Galactose-binding domain-like"/>
    <property type="match status" value="2"/>
</dbReference>
<keyword evidence="1" id="KW-0732">Signal</keyword>
<organism evidence="3 4">
    <name type="scientific">Frigidibacter albus</name>
    <dbReference type="NCBI Taxonomy" id="1465486"/>
    <lineage>
        <taxon>Bacteria</taxon>
        <taxon>Pseudomonadati</taxon>
        <taxon>Pseudomonadota</taxon>
        <taxon>Alphaproteobacteria</taxon>
        <taxon>Rhodobacterales</taxon>
        <taxon>Paracoccaceae</taxon>
        <taxon>Frigidibacter</taxon>
    </lineage>
</organism>
<comment type="pathway">
    <text evidence="1">Glycan metabolism; bacterial cellulose biosynthesis.</text>
</comment>
<comment type="function">
    <text evidence="1">Binds the cellulose synthase activator, bis-(3'-5') cyclic diguanylic acid (c-di-GMP).</text>
</comment>
<evidence type="ECO:0000256" key="1">
    <source>
        <dbReference type="RuleBase" id="RU365021"/>
    </source>
</evidence>